<keyword evidence="3" id="KW-1185">Reference proteome</keyword>
<dbReference type="EMBL" id="SDPQ02000002">
    <property type="protein sequence ID" value="KAA1398233.1"/>
    <property type="molecule type" value="Genomic_DNA"/>
</dbReference>
<dbReference type="OrthoDB" id="5191116at2"/>
<keyword evidence="1" id="KW-1133">Transmembrane helix</keyword>
<gene>
    <name evidence="2" type="ORF">ESP70_012990</name>
</gene>
<sequence length="211" mass="21834">MSLSRLSPRGVGLGRAAWTLQPLYVVTEVVVGLQASRDYGFTDSTISDLGNTSCRTVRGDVLCSPWHTAMNIGFIWFGVTLALGALLLGSRTLPGRTGTAAVVVWCVSGLGSVGVGLVPVNEHGGLHGLVALPVFLAQPTALLLTAFSLWAMRPRLARATLVVAALSAVGVVGFAALLAGDGSTALGALERLALWPGYVWVGVVAALSRTR</sequence>
<keyword evidence="1" id="KW-0472">Membrane</keyword>
<feature type="transmembrane region" description="Helical" evidence="1">
    <location>
        <begin position="100"/>
        <end position="118"/>
    </location>
</feature>
<proteinExistence type="predicted"/>
<organism evidence="2 3">
    <name type="scientific">Aeromicrobium ginsengisoli</name>
    <dbReference type="NCBI Taxonomy" id="363867"/>
    <lineage>
        <taxon>Bacteria</taxon>
        <taxon>Bacillati</taxon>
        <taxon>Actinomycetota</taxon>
        <taxon>Actinomycetes</taxon>
        <taxon>Propionibacteriales</taxon>
        <taxon>Nocardioidaceae</taxon>
        <taxon>Aeromicrobium</taxon>
    </lineage>
</organism>
<protein>
    <submittedName>
        <fullName evidence="2">DUF998 domain-containing protein</fullName>
    </submittedName>
</protein>
<feature type="transmembrane region" description="Helical" evidence="1">
    <location>
        <begin position="192"/>
        <end position="208"/>
    </location>
</feature>
<dbReference type="Proteomes" id="UP000380867">
    <property type="component" value="Unassembled WGS sequence"/>
</dbReference>
<feature type="transmembrane region" description="Helical" evidence="1">
    <location>
        <begin position="68"/>
        <end position="88"/>
    </location>
</feature>
<name>A0A5M4FHI4_9ACTN</name>
<dbReference type="Pfam" id="PF06197">
    <property type="entry name" value="DUF998"/>
    <property type="match status" value="1"/>
</dbReference>
<dbReference type="AlphaFoldDB" id="A0A5M4FHI4"/>
<evidence type="ECO:0000313" key="3">
    <source>
        <dbReference type="Proteomes" id="UP000380867"/>
    </source>
</evidence>
<feature type="transmembrane region" description="Helical" evidence="1">
    <location>
        <begin position="159"/>
        <end position="180"/>
    </location>
</feature>
<feature type="transmembrane region" description="Helical" evidence="1">
    <location>
        <begin position="130"/>
        <end position="152"/>
    </location>
</feature>
<keyword evidence="1" id="KW-0812">Transmembrane</keyword>
<accession>A0A5M4FHI4</accession>
<evidence type="ECO:0000256" key="1">
    <source>
        <dbReference type="SAM" id="Phobius"/>
    </source>
</evidence>
<evidence type="ECO:0000313" key="2">
    <source>
        <dbReference type="EMBL" id="KAA1398233.1"/>
    </source>
</evidence>
<comment type="caution">
    <text evidence="2">The sequence shown here is derived from an EMBL/GenBank/DDBJ whole genome shotgun (WGS) entry which is preliminary data.</text>
</comment>
<dbReference type="InterPro" id="IPR009339">
    <property type="entry name" value="DUF998"/>
</dbReference>
<reference evidence="2" key="1">
    <citation type="submission" date="2019-09" db="EMBL/GenBank/DDBJ databases">
        <authorList>
            <person name="Li J."/>
        </authorList>
    </citation>
    <scope>NUCLEOTIDE SEQUENCE [LARGE SCALE GENOMIC DNA]</scope>
    <source>
        <strain evidence="2">JCM 14732</strain>
    </source>
</reference>